<dbReference type="GO" id="GO:0006744">
    <property type="term" value="P:ubiquinone biosynthetic process"/>
    <property type="evidence" value="ECO:0007669"/>
    <property type="project" value="UniProtKB-UniRule"/>
</dbReference>
<dbReference type="GO" id="GO:0008412">
    <property type="term" value="F:4-hydroxybenzoate polyprenyltransferase activity"/>
    <property type="evidence" value="ECO:0007669"/>
    <property type="project" value="UniProtKB-UniRule"/>
</dbReference>
<feature type="transmembrane region" description="Helical" evidence="11">
    <location>
        <begin position="190"/>
        <end position="210"/>
    </location>
</feature>
<dbReference type="PANTHER" id="PTHR11048:SF28">
    <property type="entry name" value="4-HYDROXYBENZOATE POLYPRENYLTRANSFERASE, MITOCHONDRIAL"/>
    <property type="match status" value="1"/>
</dbReference>
<evidence type="ECO:0000256" key="11">
    <source>
        <dbReference type="HAMAP-Rule" id="MF_01635"/>
    </source>
</evidence>
<keyword evidence="5 11" id="KW-0997">Cell inner membrane</keyword>
<feature type="transmembrane region" description="Helical" evidence="11">
    <location>
        <begin position="295"/>
        <end position="312"/>
    </location>
</feature>
<dbReference type="CDD" id="cd13959">
    <property type="entry name" value="PT_UbiA_COQ2"/>
    <property type="match status" value="1"/>
</dbReference>
<protein>
    <recommendedName>
        <fullName evidence="11 12">4-hydroxybenzoate octaprenyltransferase</fullName>
        <ecNumber evidence="11 12">2.5.1.39</ecNumber>
    </recommendedName>
    <alternativeName>
        <fullName evidence="11">4-HB polyprenyltransferase</fullName>
    </alternativeName>
</protein>
<dbReference type="Gene3D" id="1.20.120.1780">
    <property type="entry name" value="UbiA prenyltransferase"/>
    <property type="match status" value="1"/>
</dbReference>
<comment type="similarity">
    <text evidence="3 11">Belongs to the UbiA prenyltransferase family.</text>
</comment>
<comment type="cofactor">
    <cofactor evidence="1 11">
        <name>Mg(2+)</name>
        <dbReference type="ChEBI" id="CHEBI:18420"/>
    </cofactor>
</comment>
<proteinExistence type="inferred from homology"/>
<evidence type="ECO:0000256" key="12">
    <source>
        <dbReference type="NCBIfam" id="TIGR01474"/>
    </source>
</evidence>
<dbReference type="EMBL" id="BMCP01000001">
    <property type="protein sequence ID" value="GGE34429.1"/>
    <property type="molecule type" value="Genomic_DNA"/>
</dbReference>
<keyword evidence="14" id="KW-1185">Reference proteome</keyword>
<dbReference type="InterPro" id="IPR030470">
    <property type="entry name" value="UbiA_prenylTrfase_CS"/>
</dbReference>
<dbReference type="InterPro" id="IPR000537">
    <property type="entry name" value="UbiA_prenyltransferase"/>
</dbReference>
<gene>
    <name evidence="11 13" type="primary">ubiA</name>
    <name evidence="13" type="ORF">GCM10007276_09770</name>
</gene>
<comment type="caution">
    <text evidence="13">The sequence shown here is derived from an EMBL/GenBank/DDBJ whole genome shotgun (WGS) entry which is preliminary data.</text>
</comment>
<dbReference type="Pfam" id="PF01040">
    <property type="entry name" value="UbiA"/>
    <property type="match status" value="1"/>
</dbReference>
<dbReference type="NCBIfam" id="TIGR01474">
    <property type="entry name" value="ubiA_proteo"/>
    <property type="match status" value="1"/>
</dbReference>
<name>A0A8J2VNS1_9RHOB</name>
<dbReference type="InterPro" id="IPR039653">
    <property type="entry name" value="Prenyltransferase"/>
</dbReference>
<feature type="transmembrane region" description="Helical" evidence="11">
    <location>
        <begin position="160"/>
        <end position="178"/>
    </location>
</feature>
<comment type="pathway">
    <text evidence="11">Cofactor biosynthesis; ubiquinone biosynthesis.</text>
</comment>
<dbReference type="UniPathway" id="UPA00232"/>
<evidence type="ECO:0000256" key="10">
    <source>
        <dbReference type="ARBA" id="ARBA00023136"/>
    </source>
</evidence>
<dbReference type="HAMAP" id="MF_01635">
    <property type="entry name" value="UbiA"/>
    <property type="match status" value="1"/>
</dbReference>
<feature type="transmembrane region" description="Helical" evidence="11">
    <location>
        <begin position="39"/>
        <end position="61"/>
    </location>
</feature>
<evidence type="ECO:0000256" key="5">
    <source>
        <dbReference type="ARBA" id="ARBA00022519"/>
    </source>
</evidence>
<evidence type="ECO:0000256" key="3">
    <source>
        <dbReference type="ARBA" id="ARBA00005985"/>
    </source>
</evidence>
<keyword evidence="4 11" id="KW-1003">Cell membrane</keyword>
<reference evidence="13" key="1">
    <citation type="journal article" date="2014" name="Int. J. Syst. Evol. Microbiol.">
        <title>Complete genome sequence of Corynebacterium casei LMG S-19264T (=DSM 44701T), isolated from a smear-ripened cheese.</title>
        <authorList>
            <consortium name="US DOE Joint Genome Institute (JGI-PGF)"/>
            <person name="Walter F."/>
            <person name="Albersmeier A."/>
            <person name="Kalinowski J."/>
            <person name="Ruckert C."/>
        </authorList>
    </citation>
    <scope>NUCLEOTIDE SEQUENCE</scope>
    <source>
        <strain evidence="13">CCM 7684</strain>
    </source>
</reference>
<dbReference type="InterPro" id="IPR006370">
    <property type="entry name" value="HB_polyprenyltransferase-like"/>
</dbReference>
<dbReference type="RefSeq" id="WP_188408548.1">
    <property type="nucleotide sequence ID" value="NZ_BMCP01000001.1"/>
</dbReference>
<evidence type="ECO:0000256" key="6">
    <source>
        <dbReference type="ARBA" id="ARBA00022679"/>
    </source>
</evidence>
<dbReference type="PROSITE" id="PS00943">
    <property type="entry name" value="UBIA"/>
    <property type="match status" value="1"/>
</dbReference>
<dbReference type="FunFam" id="1.10.357.140:FF:000003">
    <property type="entry name" value="4-hydroxybenzoate polyprenyltransferase, mitochondrial"/>
    <property type="match status" value="1"/>
</dbReference>
<evidence type="ECO:0000256" key="7">
    <source>
        <dbReference type="ARBA" id="ARBA00022688"/>
    </source>
</evidence>
<reference evidence="13" key="2">
    <citation type="submission" date="2020-09" db="EMBL/GenBank/DDBJ databases">
        <authorList>
            <person name="Sun Q."/>
            <person name="Sedlacek I."/>
        </authorList>
    </citation>
    <scope>NUCLEOTIDE SEQUENCE</scope>
    <source>
        <strain evidence="13">CCM 7684</strain>
    </source>
</reference>
<evidence type="ECO:0000256" key="1">
    <source>
        <dbReference type="ARBA" id="ARBA00001946"/>
    </source>
</evidence>
<dbReference type="Proteomes" id="UP000602745">
    <property type="component" value="Unassembled WGS sequence"/>
</dbReference>
<evidence type="ECO:0000256" key="2">
    <source>
        <dbReference type="ARBA" id="ARBA00004141"/>
    </source>
</evidence>
<dbReference type="AlphaFoldDB" id="A0A8J2VNS1"/>
<dbReference type="InterPro" id="IPR044878">
    <property type="entry name" value="UbiA_sf"/>
</dbReference>
<evidence type="ECO:0000256" key="4">
    <source>
        <dbReference type="ARBA" id="ARBA00022475"/>
    </source>
</evidence>
<comment type="function">
    <text evidence="11">Catalyzes the prenylation of para-hydroxybenzoate (PHB) with an all-trans polyprenyl group. Mediates the second step in the final reaction sequence of ubiquinone-8 (UQ-8) biosynthesis, which is the condensation of the polyisoprenoid side chain with PHB, generating the first membrane-bound Q intermediate 3-octaprenyl-4-hydroxybenzoate.</text>
</comment>
<keyword evidence="11" id="KW-0460">Magnesium</keyword>
<dbReference type="GO" id="GO:0005886">
    <property type="term" value="C:plasma membrane"/>
    <property type="evidence" value="ECO:0007669"/>
    <property type="project" value="UniProtKB-SubCell"/>
</dbReference>
<accession>A0A8J2VNS1</accession>
<evidence type="ECO:0000313" key="14">
    <source>
        <dbReference type="Proteomes" id="UP000602745"/>
    </source>
</evidence>
<evidence type="ECO:0000256" key="8">
    <source>
        <dbReference type="ARBA" id="ARBA00022692"/>
    </source>
</evidence>
<comment type="subcellular location">
    <subcellularLocation>
        <location evidence="11">Cell inner membrane</location>
        <topology evidence="11">Multi-pass membrane protein</topology>
    </subcellularLocation>
    <subcellularLocation>
        <location evidence="2">Membrane</location>
        <topology evidence="2">Multi-pass membrane protein</topology>
    </subcellularLocation>
</comment>
<dbReference type="Gene3D" id="1.10.357.140">
    <property type="entry name" value="UbiA prenyltransferase"/>
    <property type="match status" value="1"/>
</dbReference>
<dbReference type="PANTHER" id="PTHR11048">
    <property type="entry name" value="PRENYLTRANSFERASES"/>
    <property type="match status" value="1"/>
</dbReference>
<keyword evidence="8 11" id="KW-0812">Transmembrane</keyword>
<sequence length="313" mass="33773">MIESNATIVADAVPGNWVDRHAPVWARPYLRLARLDRPIGTWLLFWPCVWGAALAAITLGFPWPNPWHIALCAIGALVMRGAGCTYNDIVDRDIDARVARTASRPLPSGQVTLKGAAAFLAAQLLVGLLVLLQFDTYTIMVGMASLVPVATYPFMKRITWWPQVMLGICFSWGALVGWSGTMGSMDAPAIALYLGALLWTIGYDTIYALQDIEDDALVGVRSTARLFGTRVKAWVGVFYAATILVLGSALIMSAAGLTAFVGLLAFAAHLSYQVAEVQPDDPALALRLFKSNRNAGLIFALGLIADAYVMTLI</sequence>
<keyword evidence="7 11" id="KW-0831">Ubiquinone biosynthesis</keyword>
<keyword evidence="9 11" id="KW-1133">Transmembrane helix</keyword>
<comment type="catalytic activity">
    <reaction evidence="11">
        <text>all-trans-octaprenyl diphosphate + 4-hydroxybenzoate = 4-hydroxy-3-(all-trans-octaprenyl)benzoate + diphosphate</text>
        <dbReference type="Rhea" id="RHEA:27782"/>
        <dbReference type="ChEBI" id="CHEBI:1617"/>
        <dbReference type="ChEBI" id="CHEBI:17879"/>
        <dbReference type="ChEBI" id="CHEBI:33019"/>
        <dbReference type="ChEBI" id="CHEBI:57711"/>
        <dbReference type="EC" id="2.5.1.39"/>
    </reaction>
</comment>
<feature type="transmembrane region" description="Helical" evidence="11">
    <location>
        <begin position="231"/>
        <end position="251"/>
    </location>
</feature>
<evidence type="ECO:0000313" key="13">
    <source>
        <dbReference type="EMBL" id="GGE34429.1"/>
    </source>
</evidence>
<organism evidence="13 14">
    <name type="scientific">Agaricicola taiwanensis</name>
    <dbReference type="NCBI Taxonomy" id="591372"/>
    <lineage>
        <taxon>Bacteria</taxon>
        <taxon>Pseudomonadati</taxon>
        <taxon>Pseudomonadota</taxon>
        <taxon>Alphaproteobacteria</taxon>
        <taxon>Rhodobacterales</taxon>
        <taxon>Paracoccaceae</taxon>
        <taxon>Agaricicola</taxon>
    </lineage>
</organism>
<keyword evidence="6 11" id="KW-0808">Transferase</keyword>
<dbReference type="FunFam" id="1.20.120.1780:FF:000001">
    <property type="entry name" value="4-hydroxybenzoate octaprenyltransferase"/>
    <property type="match status" value="1"/>
</dbReference>
<evidence type="ECO:0000256" key="9">
    <source>
        <dbReference type="ARBA" id="ARBA00022989"/>
    </source>
</evidence>
<keyword evidence="10 11" id="KW-0472">Membrane</keyword>
<dbReference type="EC" id="2.5.1.39" evidence="11 12"/>